<dbReference type="GO" id="GO:0000917">
    <property type="term" value="P:division septum assembly"/>
    <property type="evidence" value="ECO:0007669"/>
    <property type="project" value="UniProtKB-KW"/>
</dbReference>
<name>A0AAU1ULI7_9ACTN</name>
<dbReference type="InterPro" id="IPR006776">
    <property type="entry name" value="SsgB"/>
</dbReference>
<dbReference type="EMBL" id="CP108195">
    <property type="protein sequence ID" value="WTS18117.1"/>
    <property type="molecule type" value="Genomic_DNA"/>
</dbReference>
<dbReference type="GO" id="GO:0030428">
    <property type="term" value="C:cell septum"/>
    <property type="evidence" value="ECO:0007669"/>
    <property type="project" value="UniProtKB-SubCell"/>
</dbReference>
<keyword evidence="6" id="KW-0131">Cell cycle</keyword>
<keyword evidence="5" id="KW-0717">Septation</keyword>
<proteinExistence type="inferred from homology"/>
<organism evidence="7">
    <name type="scientific">Streptomyces sp. NBC_00119</name>
    <dbReference type="NCBI Taxonomy" id="2975659"/>
    <lineage>
        <taxon>Bacteria</taxon>
        <taxon>Bacillati</taxon>
        <taxon>Actinomycetota</taxon>
        <taxon>Actinomycetes</taxon>
        <taxon>Kitasatosporales</taxon>
        <taxon>Streptomycetaceae</taxon>
        <taxon>Streptomyces</taxon>
    </lineage>
</organism>
<evidence type="ECO:0000256" key="2">
    <source>
        <dbReference type="ARBA" id="ARBA00009323"/>
    </source>
</evidence>
<reference evidence="7" key="1">
    <citation type="submission" date="2022-10" db="EMBL/GenBank/DDBJ databases">
        <title>The complete genomes of actinobacterial strains from the NBC collection.</title>
        <authorList>
            <person name="Joergensen T.S."/>
            <person name="Alvarez Arevalo M."/>
            <person name="Sterndorff E.B."/>
            <person name="Faurdal D."/>
            <person name="Vuksanovic O."/>
            <person name="Mourched A.-S."/>
            <person name="Charusanti P."/>
            <person name="Shaw S."/>
            <person name="Blin K."/>
            <person name="Weber T."/>
        </authorList>
    </citation>
    <scope>NUCLEOTIDE SEQUENCE</scope>
    <source>
        <strain evidence="7">NBC_00119</strain>
    </source>
</reference>
<keyword evidence="3" id="KW-0132">Cell division</keyword>
<evidence type="ECO:0000256" key="4">
    <source>
        <dbReference type="ARBA" id="ARBA00022969"/>
    </source>
</evidence>
<evidence type="ECO:0000256" key="3">
    <source>
        <dbReference type="ARBA" id="ARBA00022618"/>
    </source>
</evidence>
<evidence type="ECO:0000256" key="6">
    <source>
        <dbReference type="ARBA" id="ARBA00023306"/>
    </source>
</evidence>
<evidence type="ECO:0000256" key="1">
    <source>
        <dbReference type="ARBA" id="ARBA00004431"/>
    </source>
</evidence>
<comment type="similarity">
    <text evidence="2">Belongs to the SsgA family.</text>
</comment>
<evidence type="ECO:0000313" key="7">
    <source>
        <dbReference type="EMBL" id="WTS18117.1"/>
    </source>
</evidence>
<comment type="subcellular location">
    <subcellularLocation>
        <location evidence="1">Cell septum</location>
    </subcellularLocation>
</comment>
<dbReference type="GO" id="GO:0030435">
    <property type="term" value="P:sporulation resulting in formation of a cellular spore"/>
    <property type="evidence" value="ECO:0007669"/>
    <property type="project" value="UniProtKB-KW"/>
</dbReference>
<dbReference type="InterPro" id="IPR038658">
    <property type="entry name" value="SsgB_sf"/>
</dbReference>
<protein>
    <submittedName>
        <fullName evidence="7">SsgA family sporulation/cell division regulator</fullName>
    </submittedName>
</protein>
<gene>
    <name evidence="7" type="ORF">OHU69_48355</name>
</gene>
<sequence>MSPDSDRQIEGIARGFVTVPGGERERCDIMLRYSTADPLVVGLIVSRPGHGSACWVISRDLLSAGLTGTAGIGDVTVEPVAEQGEPLAVLLRVRNDWGEARIHIDHQALLLYLECSHAMMPFGSEAQSRQADAELDQLLDEGQDPPVVR</sequence>
<keyword evidence="4" id="KW-0749">Sporulation</keyword>
<dbReference type="Gene3D" id="2.30.31.20">
    <property type="entry name" value="Sporulation-specific cell division protein SsgB"/>
    <property type="match status" value="1"/>
</dbReference>
<dbReference type="Pfam" id="PF04686">
    <property type="entry name" value="SsgA"/>
    <property type="match status" value="1"/>
</dbReference>
<accession>A0AAU1ULI7</accession>
<dbReference type="AlphaFoldDB" id="A0AAU1ULI7"/>
<evidence type="ECO:0000256" key="5">
    <source>
        <dbReference type="ARBA" id="ARBA00023210"/>
    </source>
</evidence>